<keyword evidence="15" id="KW-0843">Virulence</keyword>
<evidence type="ECO:0000256" key="14">
    <source>
        <dbReference type="ARBA" id="ARBA00022989"/>
    </source>
</evidence>
<evidence type="ECO:0000256" key="10">
    <source>
        <dbReference type="ARBA" id="ARBA00022737"/>
    </source>
</evidence>
<dbReference type="GO" id="GO:0016020">
    <property type="term" value="C:membrane"/>
    <property type="evidence" value="ECO:0007669"/>
    <property type="project" value="UniProtKB-SubCell"/>
</dbReference>
<evidence type="ECO:0000256" key="11">
    <source>
        <dbReference type="ARBA" id="ARBA00022741"/>
    </source>
</evidence>
<feature type="domain" description="PAC" evidence="19">
    <location>
        <begin position="412"/>
        <end position="464"/>
    </location>
</feature>
<evidence type="ECO:0000313" key="22">
    <source>
        <dbReference type="Proteomes" id="UP000295678"/>
    </source>
</evidence>
<comment type="catalytic activity">
    <reaction evidence="1">
        <text>ATP + protein L-histidine = ADP + protein N-phospho-L-histidine.</text>
        <dbReference type="EC" id="2.7.13.3"/>
    </reaction>
</comment>
<keyword evidence="10" id="KW-0677">Repeat</keyword>
<evidence type="ECO:0000256" key="15">
    <source>
        <dbReference type="ARBA" id="ARBA00023026"/>
    </source>
</evidence>
<evidence type="ECO:0000256" key="9">
    <source>
        <dbReference type="ARBA" id="ARBA00022692"/>
    </source>
</evidence>
<dbReference type="SUPFAM" id="SSF55785">
    <property type="entry name" value="PYP-like sensor domain (PAS domain)"/>
    <property type="match status" value="1"/>
</dbReference>
<name>A0A4R3MBY9_9HYPH</name>
<dbReference type="PANTHER" id="PTHR41523:SF7">
    <property type="entry name" value="HISTIDINE KINASE"/>
    <property type="match status" value="1"/>
</dbReference>
<comment type="subcellular location">
    <subcellularLocation>
        <location evidence="2">Membrane</location>
    </subcellularLocation>
</comment>
<dbReference type="InterPro" id="IPR036890">
    <property type="entry name" value="HATPase_C_sf"/>
</dbReference>
<evidence type="ECO:0000256" key="3">
    <source>
        <dbReference type="ARBA" id="ARBA00012438"/>
    </source>
</evidence>
<evidence type="ECO:0000256" key="1">
    <source>
        <dbReference type="ARBA" id="ARBA00000085"/>
    </source>
</evidence>
<dbReference type="NCBIfam" id="TIGR00229">
    <property type="entry name" value="sensory_box"/>
    <property type="match status" value="1"/>
</dbReference>
<keyword evidence="12" id="KW-0418">Kinase</keyword>
<dbReference type="PANTHER" id="PTHR41523">
    <property type="entry name" value="TWO-COMPONENT SYSTEM SENSOR PROTEIN"/>
    <property type="match status" value="1"/>
</dbReference>
<dbReference type="InterPro" id="IPR042240">
    <property type="entry name" value="CHASE_sf"/>
</dbReference>
<dbReference type="Pfam" id="PF08448">
    <property type="entry name" value="PAS_4"/>
    <property type="match status" value="1"/>
</dbReference>
<dbReference type="Gene3D" id="3.30.565.10">
    <property type="entry name" value="Histidine kinase-like ATPase, C-terminal domain"/>
    <property type="match status" value="1"/>
</dbReference>
<keyword evidence="9 17" id="KW-0812">Transmembrane</keyword>
<keyword evidence="14 17" id="KW-1133">Transmembrane helix</keyword>
<dbReference type="EMBL" id="SMAK01000005">
    <property type="protein sequence ID" value="TCT10652.1"/>
    <property type="molecule type" value="Genomic_DNA"/>
</dbReference>
<dbReference type="PROSITE" id="PS50112">
    <property type="entry name" value="PAS"/>
    <property type="match status" value="1"/>
</dbReference>
<accession>A0A4R3MBY9</accession>
<dbReference type="InterPro" id="IPR006189">
    <property type="entry name" value="CHASE_dom"/>
</dbReference>
<gene>
    <name evidence="21" type="ORF">EDC22_105151</name>
</gene>
<keyword evidence="13" id="KW-0067">ATP-binding</keyword>
<feature type="domain" description="CHASE" evidence="20">
    <location>
        <begin position="78"/>
        <end position="252"/>
    </location>
</feature>
<keyword evidence="16 17" id="KW-0472">Membrane</keyword>
<protein>
    <recommendedName>
        <fullName evidence="4">Blue-light-activated histidine kinase</fullName>
        <ecNumber evidence="3">2.7.13.3</ecNumber>
    </recommendedName>
</protein>
<keyword evidence="7" id="KW-0288">FMN</keyword>
<dbReference type="GO" id="GO:0004673">
    <property type="term" value="F:protein histidine kinase activity"/>
    <property type="evidence" value="ECO:0007669"/>
    <property type="project" value="UniProtKB-EC"/>
</dbReference>
<feature type="domain" description="PAS" evidence="18">
    <location>
        <begin position="336"/>
        <end position="380"/>
    </location>
</feature>
<organism evidence="21 22">
    <name type="scientific">Tepidamorphus gemmatus</name>
    <dbReference type="NCBI Taxonomy" id="747076"/>
    <lineage>
        <taxon>Bacteria</taxon>
        <taxon>Pseudomonadati</taxon>
        <taxon>Pseudomonadota</taxon>
        <taxon>Alphaproteobacteria</taxon>
        <taxon>Hyphomicrobiales</taxon>
        <taxon>Tepidamorphaceae</taxon>
        <taxon>Tepidamorphus</taxon>
    </lineage>
</organism>
<dbReference type="Proteomes" id="UP000295678">
    <property type="component" value="Unassembled WGS sequence"/>
</dbReference>
<dbReference type="InterPro" id="IPR000014">
    <property type="entry name" value="PAS"/>
</dbReference>
<evidence type="ECO:0000259" key="19">
    <source>
        <dbReference type="PROSITE" id="PS50113"/>
    </source>
</evidence>
<dbReference type="CDD" id="cd00130">
    <property type="entry name" value="PAS"/>
    <property type="match status" value="1"/>
</dbReference>
<evidence type="ECO:0000256" key="12">
    <source>
        <dbReference type="ARBA" id="ARBA00022777"/>
    </source>
</evidence>
<evidence type="ECO:0000259" key="20">
    <source>
        <dbReference type="PROSITE" id="PS50839"/>
    </source>
</evidence>
<dbReference type="Gene3D" id="3.30.450.350">
    <property type="entry name" value="CHASE domain"/>
    <property type="match status" value="1"/>
</dbReference>
<dbReference type="AlphaFoldDB" id="A0A4R3MBY9"/>
<evidence type="ECO:0000256" key="4">
    <source>
        <dbReference type="ARBA" id="ARBA00021740"/>
    </source>
</evidence>
<dbReference type="Pfam" id="PF03924">
    <property type="entry name" value="CHASE"/>
    <property type="match status" value="1"/>
</dbReference>
<evidence type="ECO:0000256" key="7">
    <source>
        <dbReference type="ARBA" id="ARBA00022643"/>
    </source>
</evidence>
<keyword evidence="22" id="KW-1185">Reference proteome</keyword>
<dbReference type="EC" id="2.7.13.3" evidence="3"/>
<evidence type="ECO:0000256" key="17">
    <source>
        <dbReference type="SAM" id="Phobius"/>
    </source>
</evidence>
<dbReference type="InterPro" id="IPR013656">
    <property type="entry name" value="PAS_4"/>
</dbReference>
<dbReference type="InterPro" id="IPR011102">
    <property type="entry name" value="Sig_transdc_His_kinase_HWE"/>
</dbReference>
<dbReference type="Gene3D" id="3.30.450.20">
    <property type="entry name" value="PAS domain"/>
    <property type="match status" value="1"/>
</dbReference>
<keyword evidence="5" id="KW-0597">Phosphoprotein</keyword>
<evidence type="ECO:0000256" key="2">
    <source>
        <dbReference type="ARBA" id="ARBA00004370"/>
    </source>
</evidence>
<evidence type="ECO:0000313" key="21">
    <source>
        <dbReference type="EMBL" id="TCT10652.1"/>
    </source>
</evidence>
<evidence type="ECO:0000256" key="6">
    <source>
        <dbReference type="ARBA" id="ARBA00022630"/>
    </source>
</evidence>
<evidence type="ECO:0000256" key="5">
    <source>
        <dbReference type="ARBA" id="ARBA00022553"/>
    </source>
</evidence>
<proteinExistence type="predicted"/>
<dbReference type="Pfam" id="PF07536">
    <property type="entry name" value="HWE_HK"/>
    <property type="match status" value="1"/>
</dbReference>
<dbReference type="InterPro" id="IPR035965">
    <property type="entry name" value="PAS-like_dom_sf"/>
</dbReference>
<dbReference type="GO" id="GO:0005524">
    <property type="term" value="F:ATP binding"/>
    <property type="evidence" value="ECO:0007669"/>
    <property type="project" value="UniProtKB-KW"/>
</dbReference>
<keyword evidence="8" id="KW-0808">Transferase</keyword>
<keyword evidence="6" id="KW-0285">Flavoprotein</keyword>
<dbReference type="SMART" id="SM00091">
    <property type="entry name" value="PAS"/>
    <property type="match status" value="1"/>
</dbReference>
<dbReference type="SMART" id="SM00911">
    <property type="entry name" value="HWE_HK"/>
    <property type="match status" value="1"/>
</dbReference>
<dbReference type="PROSITE" id="PS50113">
    <property type="entry name" value="PAC"/>
    <property type="match status" value="1"/>
</dbReference>
<evidence type="ECO:0000256" key="16">
    <source>
        <dbReference type="ARBA" id="ARBA00023136"/>
    </source>
</evidence>
<dbReference type="PROSITE" id="PS50839">
    <property type="entry name" value="CHASE"/>
    <property type="match status" value="1"/>
</dbReference>
<sequence>MPWHVGLGAIGVVLFSARIFTAVIVALTLAAAVFVHISWQRSQAEAFLADSKVALANVEMVVDRASLIVRAVQALFAETPDVTQAQFERFVPIIGRVAGVRGVAYYRLVNAAERESFEAGLADQRLSPLGIWELDAQRQPRRAGVRDRYLPVATSYVFSAGRLPHGFDILSDPERSDGALAAISNGFGSSTDLVRFVSAPDEQEVRGIILYRPVLSRTGEVIGLASGSIEIERLLQSAMRSSARVDAIDLKVGKAEPTPNPSDDPRIVEQSAFSVTYETRQSGRPWYITISGSPPLAETIRGYGVVGLVLLAGFGAAAAIHGYGKAARRGRQVRAAQRKLRRTLDGLEPLVWMITADGDVVEVNRAASTACGLAPEEVVGSPIWELPIWKAGSGERTSLQAAVIAAAAGADRRLDIAGIERDGIEPVYDVSIRPIAEESGPPAHLAVSALDVTERVQASATLRLIMRELDHRMKNTLQVIQGIIRRTARAHGSVDSFEQALLGRIGTMARAHGLLAEERWMGADLRSVILQELESFDESQSARVSGPPLRIHPRGALAFSMAVHELGTNATKYGALSVPQGRVAIDWALEGQDQDRTLIFTWRESNGPRVQEPTQRGFGSLLLERSLAYDLDGQTEMQFHPEGVVCRITLPWDRVKPAIAAPGSTLAVGVIH</sequence>
<evidence type="ECO:0000259" key="18">
    <source>
        <dbReference type="PROSITE" id="PS50112"/>
    </source>
</evidence>
<keyword evidence="11" id="KW-0547">Nucleotide-binding</keyword>
<comment type="caution">
    <text evidence="21">The sequence shown here is derived from an EMBL/GenBank/DDBJ whole genome shotgun (WGS) entry which is preliminary data.</text>
</comment>
<evidence type="ECO:0000256" key="13">
    <source>
        <dbReference type="ARBA" id="ARBA00022840"/>
    </source>
</evidence>
<feature type="transmembrane region" description="Helical" evidence="17">
    <location>
        <begin position="303"/>
        <end position="324"/>
    </location>
</feature>
<feature type="transmembrane region" description="Helical" evidence="17">
    <location>
        <begin position="12"/>
        <end position="39"/>
    </location>
</feature>
<reference evidence="21 22" key="1">
    <citation type="submission" date="2019-03" db="EMBL/GenBank/DDBJ databases">
        <title>Genomic Encyclopedia of Type Strains, Phase IV (KMG-IV): sequencing the most valuable type-strain genomes for metagenomic binning, comparative biology and taxonomic classification.</title>
        <authorList>
            <person name="Goeker M."/>
        </authorList>
    </citation>
    <scope>NUCLEOTIDE SEQUENCE [LARGE SCALE GENOMIC DNA]</scope>
    <source>
        <strain evidence="21 22">DSM 19345</strain>
    </source>
</reference>
<evidence type="ECO:0000256" key="8">
    <source>
        <dbReference type="ARBA" id="ARBA00022679"/>
    </source>
</evidence>
<dbReference type="InterPro" id="IPR000700">
    <property type="entry name" value="PAS-assoc_C"/>
</dbReference>
<dbReference type="SMART" id="SM01079">
    <property type="entry name" value="CHASE"/>
    <property type="match status" value="1"/>
</dbReference>
<dbReference type="GO" id="GO:0007165">
    <property type="term" value="P:signal transduction"/>
    <property type="evidence" value="ECO:0007669"/>
    <property type="project" value="UniProtKB-ARBA"/>
</dbReference>